<dbReference type="Pfam" id="PF12802">
    <property type="entry name" value="MarR_2"/>
    <property type="match status" value="1"/>
</dbReference>
<comment type="caution">
    <text evidence="5">The sequence shown here is derived from an EMBL/GenBank/DDBJ whole genome shotgun (WGS) entry which is preliminary data.</text>
</comment>
<dbReference type="Proteomes" id="UP000664495">
    <property type="component" value="Unassembled WGS sequence"/>
</dbReference>
<dbReference type="InterPro" id="IPR036390">
    <property type="entry name" value="WH_DNA-bd_sf"/>
</dbReference>
<keyword evidence="1" id="KW-0805">Transcription regulation</keyword>
<dbReference type="PANTHER" id="PTHR42756">
    <property type="entry name" value="TRANSCRIPTIONAL REGULATOR, MARR"/>
    <property type="match status" value="1"/>
</dbReference>
<organism evidence="5 6">
    <name type="scientific">Candidatus Enterococcus murrayae</name>
    <dbReference type="NCBI Taxonomy" id="2815321"/>
    <lineage>
        <taxon>Bacteria</taxon>
        <taxon>Bacillati</taxon>
        <taxon>Bacillota</taxon>
        <taxon>Bacilli</taxon>
        <taxon>Lactobacillales</taxon>
        <taxon>Enterococcaceae</taxon>
        <taxon>Enterococcus</taxon>
    </lineage>
</organism>
<keyword evidence="2" id="KW-0238">DNA-binding</keyword>
<evidence type="ECO:0000313" key="6">
    <source>
        <dbReference type="Proteomes" id="UP000664495"/>
    </source>
</evidence>
<dbReference type="PANTHER" id="PTHR42756:SF1">
    <property type="entry name" value="TRANSCRIPTIONAL REPRESSOR OF EMRAB OPERON"/>
    <property type="match status" value="1"/>
</dbReference>
<protein>
    <submittedName>
        <fullName evidence="5">MarR family transcriptional regulator</fullName>
    </submittedName>
</protein>
<evidence type="ECO:0000256" key="3">
    <source>
        <dbReference type="ARBA" id="ARBA00023163"/>
    </source>
</evidence>
<keyword evidence="6" id="KW-1185">Reference proteome</keyword>
<dbReference type="InterPro" id="IPR000835">
    <property type="entry name" value="HTH_MarR-typ"/>
</dbReference>
<reference evidence="5 6" key="1">
    <citation type="submission" date="2021-03" db="EMBL/GenBank/DDBJ databases">
        <title>Enterococcal diversity collection.</title>
        <authorList>
            <person name="Gilmore M.S."/>
            <person name="Schwartzman J."/>
            <person name="Van Tyne D."/>
            <person name="Martin M."/>
            <person name="Earl A.M."/>
            <person name="Manson A.L."/>
            <person name="Straub T."/>
            <person name="Salamzade R."/>
            <person name="Saavedra J."/>
            <person name="Lebreton F."/>
            <person name="Prichula J."/>
            <person name="Schaufler K."/>
            <person name="Gaca A."/>
            <person name="Sgardioli B."/>
            <person name="Wagenaar J."/>
            <person name="Strong T."/>
        </authorList>
    </citation>
    <scope>NUCLEOTIDE SEQUENCE [LARGE SCALE GENOMIC DNA]</scope>
    <source>
        <strain evidence="5 6">MJM16</strain>
    </source>
</reference>
<evidence type="ECO:0000313" key="5">
    <source>
        <dbReference type="EMBL" id="MBO0452295.1"/>
    </source>
</evidence>
<dbReference type="PRINTS" id="PR00598">
    <property type="entry name" value="HTHMARR"/>
</dbReference>
<dbReference type="InterPro" id="IPR036388">
    <property type="entry name" value="WH-like_DNA-bd_sf"/>
</dbReference>
<dbReference type="Gene3D" id="1.10.10.10">
    <property type="entry name" value="Winged helix-like DNA-binding domain superfamily/Winged helix DNA-binding domain"/>
    <property type="match status" value="1"/>
</dbReference>
<sequence>MSNLKSALIQLQCELVAERNLVNPNELSWLQYDILNLLRQKGPSSPSLLAEQLHIRPSKFSKAIKTLKEKGYVIQTVNQQDGRGLLTSLSSAGRTFLDSVDAGHTYLYETADAVLSTEEKTLFTQCANKLIRAFEEERMRKHVPNN</sequence>
<proteinExistence type="predicted"/>
<dbReference type="PROSITE" id="PS50995">
    <property type="entry name" value="HTH_MARR_2"/>
    <property type="match status" value="1"/>
</dbReference>
<accession>A0ABS3HHA3</accession>
<evidence type="ECO:0000256" key="2">
    <source>
        <dbReference type="ARBA" id="ARBA00023125"/>
    </source>
</evidence>
<feature type="domain" description="HTH marR-type" evidence="4">
    <location>
        <begin position="1"/>
        <end position="132"/>
    </location>
</feature>
<keyword evidence="3" id="KW-0804">Transcription</keyword>
<dbReference type="SMART" id="SM00347">
    <property type="entry name" value="HTH_MARR"/>
    <property type="match status" value="1"/>
</dbReference>
<dbReference type="EMBL" id="JAFLVR010000020">
    <property type="protein sequence ID" value="MBO0452295.1"/>
    <property type="molecule type" value="Genomic_DNA"/>
</dbReference>
<gene>
    <name evidence="5" type="ORF">JZO85_08445</name>
</gene>
<evidence type="ECO:0000259" key="4">
    <source>
        <dbReference type="PROSITE" id="PS50995"/>
    </source>
</evidence>
<dbReference type="SUPFAM" id="SSF46785">
    <property type="entry name" value="Winged helix' DNA-binding domain"/>
    <property type="match status" value="1"/>
</dbReference>
<name>A0ABS3HHA3_9ENTE</name>
<evidence type="ECO:0000256" key="1">
    <source>
        <dbReference type="ARBA" id="ARBA00023015"/>
    </source>
</evidence>